<proteinExistence type="predicted"/>
<dbReference type="InterPro" id="IPR046342">
    <property type="entry name" value="CBS_dom_sf"/>
</dbReference>
<dbReference type="SUPFAM" id="SSF54631">
    <property type="entry name" value="CBS-domain pair"/>
    <property type="match status" value="1"/>
</dbReference>
<accession>A0A8K0JKI0</accession>
<evidence type="ECO:0000256" key="1">
    <source>
        <dbReference type="SAM" id="MobiDB-lite"/>
    </source>
</evidence>
<feature type="region of interest" description="Disordered" evidence="1">
    <location>
        <begin position="68"/>
        <end position="103"/>
    </location>
</feature>
<organism evidence="3 4">
    <name type="scientific">Filobasidium floriforme</name>
    <dbReference type="NCBI Taxonomy" id="5210"/>
    <lineage>
        <taxon>Eukaryota</taxon>
        <taxon>Fungi</taxon>
        <taxon>Dikarya</taxon>
        <taxon>Basidiomycota</taxon>
        <taxon>Agaricomycotina</taxon>
        <taxon>Tremellomycetes</taxon>
        <taxon>Filobasidiales</taxon>
        <taxon>Filobasidiaceae</taxon>
        <taxon>Filobasidium</taxon>
    </lineage>
</organism>
<evidence type="ECO:0000313" key="4">
    <source>
        <dbReference type="Proteomes" id="UP000812966"/>
    </source>
</evidence>
<dbReference type="PANTHER" id="PTHR42115:SF1">
    <property type="entry name" value="BETA-SYNTHASE (BETA-THIONASE), PUTATIVE (AFU_ORTHOLOGUE AFUA_3G08420)-RELATED"/>
    <property type="match status" value="1"/>
</dbReference>
<dbReference type="Gene3D" id="3.10.580.10">
    <property type="entry name" value="CBS-domain"/>
    <property type="match status" value="1"/>
</dbReference>
<dbReference type="OrthoDB" id="2536440at2759"/>
<dbReference type="Proteomes" id="UP000812966">
    <property type="component" value="Unassembled WGS sequence"/>
</dbReference>
<evidence type="ECO:0000259" key="2">
    <source>
        <dbReference type="Pfam" id="PF00571"/>
    </source>
</evidence>
<dbReference type="AlphaFoldDB" id="A0A8K0JKI0"/>
<gene>
    <name evidence="3" type="ORF">FFLO_04268</name>
</gene>
<reference evidence="3" key="1">
    <citation type="submission" date="2020-04" db="EMBL/GenBank/DDBJ databases">
        <title>Analysis of mating type loci in Filobasidium floriforme.</title>
        <authorList>
            <person name="Nowrousian M."/>
        </authorList>
    </citation>
    <scope>NUCLEOTIDE SEQUENCE</scope>
    <source>
        <strain evidence="3">CBS 6242</strain>
    </source>
</reference>
<evidence type="ECO:0000313" key="3">
    <source>
        <dbReference type="EMBL" id="KAG7531528.1"/>
    </source>
</evidence>
<sequence length="172" mass="19105">MTPADKYRGAVVEDLQLAPAFCLPENAPTTAALEAAYEREFDYLPVLNDKRKPIGYLDVSGLKQKFEAGSAKEDDPVRKHTTLFPPFNPPSSPSSSTTVRPSSHRYQVIHPLTPLSDLEGFLQRQEGHFALVTDRERKWVLGVATGGDLETFVKRRGAIYAKPAREEVSHPS</sequence>
<keyword evidence="4" id="KW-1185">Reference proteome</keyword>
<name>A0A8K0JKI0_9TREE</name>
<dbReference type="EMBL" id="JABELV010000088">
    <property type="protein sequence ID" value="KAG7531528.1"/>
    <property type="molecule type" value="Genomic_DNA"/>
</dbReference>
<dbReference type="PANTHER" id="PTHR42115">
    <property type="entry name" value="BETA-SYNTHASE (BETA-THIONASE), PUTATIVE (AFU_ORTHOLOGUE AFUA_3G08420)-RELATED"/>
    <property type="match status" value="1"/>
</dbReference>
<dbReference type="InterPro" id="IPR000644">
    <property type="entry name" value="CBS_dom"/>
</dbReference>
<feature type="compositionally biased region" description="Basic and acidic residues" evidence="1">
    <location>
        <begin position="68"/>
        <end position="78"/>
    </location>
</feature>
<protein>
    <recommendedName>
        <fullName evidence="2">CBS domain-containing protein</fullName>
    </recommendedName>
</protein>
<comment type="caution">
    <text evidence="3">The sequence shown here is derived from an EMBL/GenBank/DDBJ whole genome shotgun (WGS) entry which is preliminary data.</text>
</comment>
<feature type="domain" description="CBS" evidence="2">
    <location>
        <begin position="13"/>
        <end position="60"/>
    </location>
</feature>
<dbReference type="Pfam" id="PF00571">
    <property type="entry name" value="CBS"/>
    <property type="match status" value="1"/>
</dbReference>